<gene>
    <name evidence="1" type="ORF">C1H46_007111</name>
</gene>
<reference evidence="1 2" key="1">
    <citation type="journal article" date="2019" name="G3 (Bethesda)">
        <title>Sequencing of a Wild Apple (Malus baccata) Genome Unravels the Differences Between Cultivated and Wild Apple Species Regarding Disease Resistance and Cold Tolerance.</title>
        <authorList>
            <person name="Chen X."/>
        </authorList>
    </citation>
    <scope>NUCLEOTIDE SEQUENCE [LARGE SCALE GENOMIC DNA]</scope>
    <source>
        <strain evidence="2">cv. Shandingzi</strain>
        <tissue evidence="1">Leaves</tissue>
    </source>
</reference>
<dbReference type="Proteomes" id="UP000315295">
    <property type="component" value="Unassembled WGS sequence"/>
</dbReference>
<protein>
    <submittedName>
        <fullName evidence="1">Uncharacterized protein</fullName>
    </submittedName>
</protein>
<evidence type="ECO:0000313" key="1">
    <source>
        <dbReference type="EMBL" id="TQE07289.1"/>
    </source>
</evidence>
<name>A0A540N8F3_MALBA</name>
<dbReference type="EMBL" id="VIEB01000088">
    <property type="protein sequence ID" value="TQE07289.1"/>
    <property type="molecule type" value="Genomic_DNA"/>
</dbReference>
<proteinExistence type="predicted"/>
<comment type="caution">
    <text evidence="1">The sequence shown here is derived from an EMBL/GenBank/DDBJ whole genome shotgun (WGS) entry which is preliminary data.</text>
</comment>
<accession>A0A540N8F3</accession>
<dbReference type="AlphaFoldDB" id="A0A540N8F3"/>
<keyword evidence="2" id="KW-1185">Reference proteome</keyword>
<organism evidence="1 2">
    <name type="scientific">Malus baccata</name>
    <name type="common">Siberian crab apple</name>
    <name type="synonym">Pyrus baccata</name>
    <dbReference type="NCBI Taxonomy" id="106549"/>
    <lineage>
        <taxon>Eukaryota</taxon>
        <taxon>Viridiplantae</taxon>
        <taxon>Streptophyta</taxon>
        <taxon>Embryophyta</taxon>
        <taxon>Tracheophyta</taxon>
        <taxon>Spermatophyta</taxon>
        <taxon>Magnoliopsida</taxon>
        <taxon>eudicotyledons</taxon>
        <taxon>Gunneridae</taxon>
        <taxon>Pentapetalae</taxon>
        <taxon>rosids</taxon>
        <taxon>fabids</taxon>
        <taxon>Rosales</taxon>
        <taxon>Rosaceae</taxon>
        <taxon>Amygdaloideae</taxon>
        <taxon>Maleae</taxon>
        <taxon>Malus</taxon>
    </lineage>
</organism>
<evidence type="ECO:0000313" key="2">
    <source>
        <dbReference type="Proteomes" id="UP000315295"/>
    </source>
</evidence>
<sequence>MGDKFPSPVSGVGHQDSSRCLMLGFDLRIRIPGHGQGHQSLAPVPCVGFLGQLVLTVVSGIMSLCHQVISPISDVESSGLGMVLDIRLQARS</sequence>